<reference evidence="4 5" key="1">
    <citation type="submission" date="2019-02" db="EMBL/GenBank/DDBJ databases">
        <title>Deep-cultivation of Planctomycetes and their phenomic and genomic characterization uncovers novel biology.</title>
        <authorList>
            <person name="Wiegand S."/>
            <person name="Jogler M."/>
            <person name="Boedeker C."/>
            <person name="Pinto D."/>
            <person name="Vollmers J."/>
            <person name="Rivas-Marin E."/>
            <person name="Kohn T."/>
            <person name="Peeters S.H."/>
            <person name="Heuer A."/>
            <person name="Rast P."/>
            <person name="Oberbeckmann S."/>
            <person name="Bunk B."/>
            <person name="Jeske O."/>
            <person name="Meyerdierks A."/>
            <person name="Storesund J.E."/>
            <person name="Kallscheuer N."/>
            <person name="Luecker S."/>
            <person name="Lage O.M."/>
            <person name="Pohl T."/>
            <person name="Merkel B.J."/>
            <person name="Hornburger P."/>
            <person name="Mueller R.-W."/>
            <person name="Bruemmer F."/>
            <person name="Labrenz M."/>
            <person name="Spormann A.M."/>
            <person name="Op Den Camp H."/>
            <person name="Overmann J."/>
            <person name="Amann R."/>
            <person name="Jetten M.S.M."/>
            <person name="Mascher T."/>
            <person name="Medema M.H."/>
            <person name="Devos D.P."/>
            <person name="Kaster A.-K."/>
            <person name="Ovreas L."/>
            <person name="Rohde M."/>
            <person name="Galperin M.Y."/>
            <person name="Jogler C."/>
        </authorList>
    </citation>
    <scope>NUCLEOTIDE SEQUENCE [LARGE SCALE GENOMIC DNA]</scope>
    <source>
        <strain evidence="4 5">Pla52o</strain>
    </source>
</reference>
<feature type="domain" description="Glycosyltransferase 2-like" evidence="2">
    <location>
        <begin position="122"/>
        <end position="210"/>
    </location>
</feature>
<dbReference type="OrthoDB" id="9801954at2"/>
<keyword evidence="1 4" id="KW-0808">Transferase</keyword>
<accession>A0A5C6CX32</accession>
<evidence type="ECO:0000259" key="3">
    <source>
        <dbReference type="Pfam" id="PF02709"/>
    </source>
</evidence>
<dbReference type="Gene3D" id="3.90.550.10">
    <property type="entry name" value="Spore Coat Polysaccharide Biosynthesis Protein SpsA, Chain A"/>
    <property type="match status" value="1"/>
</dbReference>
<evidence type="ECO:0000259" key="2">
    <source>
        <dbReference type="Pfam" id="PF00535"/>
    </source>
</evidence>
<dbReference type="Pfam" id="PF00535">
    <property type="entry name" value="Glycos_transf_2"/>
    <property type="match status" value="1"/>
</dbReference>
<dbReference type="EMBL" id="SJPT01000001">
    <property type="protein sequence ID" value="TWU27179.1"/>
    <property type="molecule type" value="Genomic_DNA"/>
</dbReference>
<evidence type="ECO:0000313" key="4">
    <source>
        <dbReference type="EMBL" id="TWU27179.1"/>
    </source>
</evidence>
<evidence type="ECO:0000313" key="5">
    <source>
        <dbReference type="Proteomes" id="UP000316304"/>
    </source>
</evidence>
<keyword evidence="5" id="KW-1185">Reference proteome</keyword>
<feature type="domain" description="Galactosyltransferase C-terminal" evidence="3">
    <location>
        <begin position="257"/>
        <end position="290"/>
    </location>
</feature>
<dbReference type="InterPro" id="IPR027791">
    <property type="entry name" value="Galactosyl_T_C"/>
</dbReference>
<dbReference type="InterPro" id="IPR029044">
    <property type="entry name" value="Nucleotide-diphossugar_trans"/>
</dbReference>
<sequence length="352" mass="40324">MAPHSLTFKEYLGCWLHERWRTELILKFPGVASAFGWNWKDLHNRHEKITTTPETDGRICHWRDSSPLTVARFLPHVGGQILQHCLQQWPVAFDTRPNACSDRPEVSFVVGVRGTGRLPQFQATVASLLGQSDCETEVIIVEQSWQQEFAEHVPDGARYYHTPTTCREMPYNRSWALNFGARRAKGRVVVLHDGDYVVPTHFGREVAKRVNGKLQSSRLPRYIFYLDQAASERVQNQRSFQSVTQLEQVVQNNPTPMAVTRKAYMEIGGHDEAFYGWGGEDNEFLDRARQLEHSEGAFLPVFHLWHPEAPNRSGDRNAEHRDQIMAKPATSRIKQLAARPFGELAPSVIWQD</sequence>
<protein>
    <submittedName>
        <fullName evidence="4">Glycosyl transferase family 2</fullName>
    </submittedName>
</protein>
<dbReference type="SUPFAM" id="SSF53448">
    <property type="entry name" value="Nucleotide-diphospho-sugar transferases"/>
    <property type="match status" value="1"/>
</dbReference>
<comment type="caution">
    <text evidence="4">The sequence shown here is derived from an EMBL/GenBank/DDBJ whole genome shotgun (WGS) entry which is preliminary data.</text>
</comment>
<dbReference type="InterPro" id="IPR001173">
    <property type="entry name" value="Glyco_trans_2-like"/>
</dbReference>
<organism evidence="4 5">
    <name type="scientific">Novipirellula galeiformis</name>
    <dbReference type="NCBI Taxonomy" id="2528004"/>
    <lineage>
        <taxon>Bacteria</taxon>
        <taxon>Pseudomonadati</taxon>
        <taxon>Planctomycetota</taxon>
        <taxon>Planctomycetia</taxon>
        <taxon>Pirellulales</taxon>
        <taxon>Pirellulaceae</taxon>
        <taxon>Novipirellula</taxon>
    </lineage>
</organism>
<gene>
    <name evidence="4" type="ORF">Pla52o_10430</name>
</gene>
<proteinExistence type="predicted"/>
<name>A0A5C6CX32_9BACT</name>
<dbReference type="Pfam" id="PF02709">
    <property type="entry name" value="Glyco_transf_7C"/>
    <property type="match status" value="1"/>
</dbReference>
<dbReference type="AlphaFoldDB" id="A0A5C6CX32"/>
<dbReference type="Proteomes" id="UP000316304">
    <property type="component" value="Unassembled WGS sequence"/>
</dbReference>
<dbReference type="GO" id="GO:0016740">
    <property type="term" value="F:transferase activity"/>
    <property type="evidence" value="ECO:0007669"/>
    <property type="project" value="UniProtKB-KW"/>
</dbReference>
<evidence type="ECO:0000256" key="1">
    <source>
        <dbReference type="ARBA" id="ARBA00022679"/>
    </source>
</evidence>